<dbReference type="PATRIC" id="fig|1068978.7.peg.1636"/>
<keyword evidence="1" id="KW-0479">Metal-binding</keyword>
<dbReference type="PROSITE" id="PS51409">
    <property type="entry name" value="ARGINASE_2"/>
    <property type="match status" value="1"/>
</dbReference>
<dbReference type="CDD" id="cd09999">
    <property type="entry name" value="Arginase-like_1"/>
    <property type="match status" value="1"/>
</dbReference>
<dbReference type="PRINTS" id="PR00116">
    <property type="entry name" value="ARGINASE"/>
</dbReference>
<evidence type="ECO:0000313" key="5">
    <source>
        <dbReference type="EMBL" id="AIJ21645.1"/>
    </source>
</evidence>
<dbReference type="InterPro" id="IPR023696">
    <property type="entry name" value="Ureohydrolase_dom_sf"/>
</dbReference>
<dbReference type="PANTHER" id="PTHR43782:SF3">
    <property type="entry name" value="ARGINASE"/>
    <property type="match status" value="1"/>
</dbReference>
<accession>A0A076MS67</accession>
<dbReference type="KEGG" id="amq:AMETH_1553"/>
<gene>
    <name evidence="5" type="primary">rocF</name>
    <name evidence="5" type="ORF">AMETH_1553</name>
</gene>
<comment type="similarity">
    <text evidence="4">Belongs to the arginase family.</text>
</comment>
<dbReference type="RefSeq" id="WP_017987505.1">
    <property type="nucleotide sequence ID" value="NZ_AQUL01000001.1"/>
</dbReference>
<dbReference type="SUPFAM" id="SSF52768">
    <property type="entry name" value="Arginase/deacetylase"/>
    <property type="match status" value="1"/>
</dbReference>
<evidence type="ECO:0000313" key="6">
    <source>
        <dbReference type="Proteomes" id="UP000062973"/>
    </source>
</evidence>
<dbReference type="STRING" id="1068978.AMETH_1553"/>
<dbReference type="Pfam" id="PF00491">
    <property type="entry name" value="Arginase"/>
    <property type="match status" value="1"/>
</dbReference>
<proteinExistence type="inferred from homology"/>
<evidence type="ECO:0000256" key="1">
    <source>
        <dbReference type="ARBA" id="ARBA00022723"/>
    </source>
</evidence>
<keyword evidence="2 5" id="KW-0378">Hydrolase</keyword>
<dbReference type="AlphaFoldDB" id="A0A076MS67"/>
<protein>
    <submittedName>
        <fullName evidence="5">Arginase family hydrolase, arginase/agmainase/formiminoglutamate hydrolase</fullName>
    </submittedName>
</protein>
<name>A0A076MS67_AMYME</name>
<reference evidence="5 6" key="1">
    <citation type="submission" date="2014-07" db="EMBL/GenBank/DDBJ databases">
        <title>Whole Genome Sequence of the Amycolatopsis methanolica 239.</title>
        <authorList>
            <person name="Tang B."/>
        </authorList>
    </citation>
    <scope>NUCLEOTIDE SEQUENCE [LARGE SCALE GENOMIC DNA]</scope>
    <source>
        <strain evidence="5 6">239</strain>
    </source>
</reference>
<evidence type="ECO:0000256" key="4">
    <source>
        <dbReference type="PROSITE-ProRule" id="PRU00742"/>
    </source>
</evidence>
<dbReference type="PANTHER" id="PTHR43782">
    <property type="entry name" value="ARGINASE"/>
    <property type="match status" value="1"/>
</dbReference>
<dbReference type="eggNOG" id="COG0010">
    <property type="taxonomic scope" value="Bacteria"/>
</dbReference>
<sequence>MLIQAVPQWQGARTSRAGDLPAGCRALSAFAAEVLDVPVREVRLATGGTPVADGIANREALLDNKKRHADALADGPVLTVGGDCAAGLVPVAAARARHGKRFGVLWFDAHADLNTPASSPSGAFHGMVLRSLLGDGDPAFAAAPALEPGRAVLVGARAFDPAERDEIEAGRARLVTGEPSRIVAEVRDAGIERLYVHVDLDVLDPSEFAGMDYPEPDGMSVTQLVLGLRALAEFEVVGAGLTECVTGKREELAILSPVLHTIGELLR</sequence>
<dbReference type="Gene3D" id="3.40.800.10">
    <property type="entry name" value="Ureohydrolase domain"/>
    <property type="match status" value="1"/>
</dbReference>
<organism evidence="5 6">
    <name type="scientific">Amycolatopsis methanolica 239</name>
    <dbReference type="NCBI Taxonomy" id="1068978"/>
    <lineage>
        <taxon>Bacteria</taxon>
        <taxon>Bacillati</taxon>
        <taxon>Actinomycetota</taxon>
        <taxon>Actinomycetes</taxon>
        <taxon>Pseudonocardiales</taxon>
        <taxon>Pseudonocardiaceae</taxon>
        <taxon>Amycolatopsis</taxon>
        <taxon>Amycolatopsis methanolica group</taxon>
    </lineage>
</organism>
<dbReference type="InterPro" id="IPR006035">
    <property type="entry name" value="Ureohydrolase"/>
</dbReference>
<dbReference type="EMBL" id="CP009110">
    <property type="protein sequence ID" value="AIJ21645.1"/>
    <property type="molecule type" value="Genomic_DNA"/>
</dbReference>
<keyword evidence="6" id="KW-1185">Reference proteome</keyword>
<dbReference type="GO" id="GO:0004053">
    <property type="term" value="F:arginase activity"/>
    <property type="evidence" value="ECO:0007669"/>
    <property type="project" value="TreeGrafter"/>
</dbReference>
<dbReference type="GO" id="GO:0030145">
    <property type="term" value="F:manganese ion binding"/>
    <property type="evidence" value="ECO:0007669"/>
    <property type="project" value="TreeGrafter"/>
</dbReference>
<dbReference type="Proteomes" id="UP000062973">
    <property type="component" value="Chromosome"/>
</dbReference>
<evidence type="ECO:0000256" key="2">
    <source>
        <dbReference type="ARBA" id="ARBA00022801"/>
    </source>
</evidence>
<evidence type="ECO:0000256" key="3">
    <source>
        <dbReference type="ARBA" id="ARBA00023211"/>
    </source>
</evidence>
<dbReference type="HOGENOM" id="CLU_085654_0_0_11"/>
<dbReference type="GO" id="GO:0005829">
    <property type="term" value="C:cytosol"/>
    <property type="evidence" value="ECO:0007669"/>
    <property type="project" value="TreeGrafter"/>
</dbReference>
<keyword evidence="3" id="KW-0464">Manganese</keyword>